<dbReference type="RefSeq" id="WP_145197531.1">
    <property type="nucleotide sequence ID" value="NZ_CP036267.1"/>
</dbReference>
<organism evidence="2 3">
    <name type="scientific">Thalassoglobus polymorphus</name>
    <dbReference type="NCBI Taxonomy" id="2527994"/>
    <lineage>
        <taxon>Bacteria</taxon>
        <taxon>Pseudomonadati</taxon>
        <taxon>Planctomycetota</taxon>
        <taxon>Planctomycetia</taxon>
        <taxon>Planctomycetales</taxon>
        <taxon>Planctomycetaceae</taxon>
        <taxon>Thalassoglobus</taxon>
    </lineage>
</organism>
<sequence length="316" mass="34214">MPEPLLYLKSIGAASIAVVMSILMLLSLRRTQDKLWHTSVCVISIAIGVSIGFRVMSWQFAWPPMNGMDRLIEIVIPATLAIELFAGNQRVPRWCVWFLRISLALAIPRILLHGSVYLSGADVEWTAWQAAIALTMSSGLLAGVWGLLDWLFNRSPGASIPLALCLAMPCAGAAVMMSGYIKGGAATVPLTGTLTAATIMTMLITNRLHLSTYSGGQAILGIGVVSLFGVLFIGCFFGRLSTYYALTILASPVLCWATELSYFRNRKRGIVGALRIVLVSIPLVTVLVLAKLDFDRHMAPLMGNEVQAIDFQKSIA</sequence>
<feature type="transmembrane region" description="Helical" evidence="1">
    <location>
        <begin position="218"/>
        <end position="237"/>
    </location>
</feature>
<feature type="transmembrane region" description="Helical" evidence="1">
    <location>
        <begin position="187"/>
        <end position="206"/>
    </location>
</feature>
<feature type="transmembrane region" description="Helical" evidence="1">
    <location>
        <begin position="125"/>
        <end position="148"/>
    </location>
</feature>
<dbReference type="KEGG" id="tpol:Mal48_15850"/>
<proteinExistence type="predicted"/>
<keyword evidence="1" id="KW-0812">Transmembrane</keyword>
<dbReference type="Proteomes" id="UP000315724">
    <property type="component" value="Chromosome"/>
</dbReference>
<gene>
    <name evidence="2" type="ORF">Mal48_15850</name>
</gene>
<feature type="transmembrane region" description="Helical" evidence="1">
    <location>
        <begin position="160"/>
        <end position="181"/>
    </location>
</feature>
<dbReference type="EMBL" id="CP036267">
    <property type="protein sequence ID" value="QDT32341.1"/>
    <property type="molecule type" value="Genomic_DNA"/>
</dbReference>
<name>A0A517QL52_9PLAN</name>
<dbReference type="OrthoDB" id="278612at2"/>
<keyword evidence="1" id="KW-1133">Transmembrane helix</keyword>
<feature type="transmembrane region" description="Helical" evidence="1">
    <location>
        <begin position="35"/>
        <end position="56"/>
    </location>
</feature>
<accession>A0A517QL52</accession>
<keyword evidence="3" id="KW-1185">Reference proteome</keyword>
<evidence type="ECO:0000256" key="1">
    <source>
        <dbReference type="SAM" id="Phobius"/>
    </source>
</evidence>
<evidence type="ECO:0000313" key="2">
    <source>
        <dbReference type="EMBL" id="QDT32341.1"/>
    </source>
</evidence>
<reference evidence="2 3" key="1">
    <citation type="submission" date="2019-02" db="EMBL/GenBank/DDBJ databases">
        <title>Deep-cultivation of Planctomycetes and their phenomic and genomic characterization uncovers novel biology.</title>
        <authorList>
            <person name="Wiegand S."/>
            <person name="Jogler M."/>
            <person name="Boedeker C."/>
            <person name="Pinto D."/>
            <person name="Vollmers J."/>
            <person name="Rivas-Marin E."/>
            <person name="Kohn T."/>
            <person name="Peeters S.H."/>
            <person name="Heuer A."/>
            <person name="Rast P."/>
            <person name="Oberbeckmann S."/>
            <person name="Bunk B."/>
            <person name="Jeske O."/>
            <person name="Meyerdierks A."/>
            <person name="Storesund J.E."/>
            <person name="Kallscheuer N."/>
            <person name="Luecker S."/>
            <person name="Lage O.M."/>
            <person name="Pohl T."/>
            <person name="Merkel B.J."/>
            <person name="Hornburger P."/>
            <person name="Mueller R.-W."/>
            <person name="Bruemmer F."/>
            <person name="Labrenz M."/>
            <person name="Spormann A.M."/>
            <person name="Op den Camp H."/>
            <person name="Overmann J."/>
            <person name="Amann R."/>
            <person name="Jetten M.S.M."/>
            <person name="Mascher T."/>
            <person name="Medema M.H."/>
            <person name="Devos D.P."/>
            <person name="Kaster A.-K."/>
            <person name="Ovreas L."/>
            <person name="Rohde M."/>
            <person name="Galperin M.Y."/>
            <person name="Jogler C."/>
        </authorList>
    </citation>
    <scope>NUCLEOTIDE SEQUENCE [LARGE SCALE GENOMIC DNA]</scope>
    <source>
        <strain evidence="2 3">Mal48</strain>
    </source>
</reference>
<evidence type="ECO:0000313" key="3">
    <source>
        <dbReference type="Proteomes" id="UP000315724"/>
    </source>
</evidence>
<protein>
    <submittedName>
        <fullName evidence="2">Uncharacterized protein</fullName>
    </submittedName>
</protein>
<feature type="transmembrane region" description="Helical" evidence="1">
    <location>
        <begin position="270"/>
        <end position="290"/>
    </location>
</feature>
<keyword evidence="1" id="KW-0472">Membrane</keyword>
<feature type="transmembrane region" description="Helical" evidence="1">
    <location>
        <begin position="98"/>
        <end position="119"/>
    </location>
</feature>
<feature type="transmembrane region" description="Helical" evidence="1">
    <location>
        <begin position="6"/>
        <end position="28"/>
    </location>
</feature>
<dbReference type="AlphaFoldDB" id="A0A517QL52"/>